<dbReference type="GO" id="GO:0055070">
    <property type="term" value="P:copper ion homeostasis"/>
    <property type="evidence" value="ECO:0007669"/>
    <property type="project" value="InterPro"/>
</dbReference>
<sequence length="313" mass="31159">MISLRQHAISLAAVFLALALGLFLGSGFVGDRVNSLTGASRDRIGDLEAERDHLNEQLNAANSFDAAIAPRLIAGALEGQSVLVVTSPNAAEADVDAVKESLSTAGARFAGQVALTEDLVADQNAEQLRTIVDQTIPAGTTLRAELTDSGGRVGDLLGALLLHPEGRSAADAADIRLGLQALREGGFIAAADNAVSGADLVVMVTGDALGDDAGAQGQLMARAAAAMAARGQGGVLVGRAGSAEGGSPIAVVRSDPALGNAVSTVDNVEQQTGLITTILALAQEARGQTAAYGTGAGAQAITVGAEPGPAAGQ</sequence>
<evidence type="ECO:0000313" key="1">
    <source>
        <dbReference type="EMBL" id="MXP24014.1"/>
    </source>
</evidence>
<gene>
    <name evidence="1" type="ORF">GIY30_21990</name>
</gene>
<dbReference type="RefSeq" id="WP_160904214.1">
    <property type="nucleotide sequence ID" value="NZ_CP102850.1"/>
</dbReference>
<dbReference type="Proteomes" id="UP000475545">
    <property type="component" value="Unassembled WGS sequence"/>
</dbReference>
<dbReference type="GO" id="GO:0016020">
    <property type="term" value="C:membrane"/>
    <property type="evidence" value="ECO:0007669"/>
    <property type="project" value="InterPro"/>
</dbReference>
<organism evidence="1 2">
    <name type="scientific">Gordonia mangrovi</name>
    <dbReference type="NCBI Taxonomy" id="2665643"/>
    <lineage>
        <taxon>Bacteria</taxon>
        <taxon>Bacillati</taxon>
        <taxon>Actinomycetota</taxon>
        <taxon>Actinomycetes</taxon>
        <taxon>Mycobacteriales</taxon>
        <taxon>Gordoniaceae</taxon>
        <taxon>Gordonia</taxon>
    </lineage>
</organism>
<comment type="caution">
    <text evidence="1">The sequence shown here is derived from an EMBL/GenBank/DDBJ whole genome shotgun (WGS) entry which is preliminary data.</text>
</comment>
<protein>
    <submittedName>
        <fullName evidence="1">Copper transporter</fullName>
    </submittedName>
</protein>
<evidence type="ECO:0000313" key="2">
    <source>
        <dbReference type="Proteomes" id="UP000475545"/>
    </source>
</evidence>
<dbReference type="Pfam" id="PF11382">
    <property type="entry name" value="MctB"/>
    <property type="match status" value="1"/>
</dbReference>
<dbReference type="AlphaFoldDB" id="A0A6L7GVD7"/>
<dbReference type="InterPro" id="IPR021522">
    <property type="entry name" value="MctB"/>
</dbReference>
<keyword evidence="2" id="KW-1185">Reference proteome</keyword>
<accession>A0A6L7GVD7</accession>
<name>A0A6L7GVD7_9ACTN</name>
<proteinExistence type="predicted"/>
<reference evidence="1 2" key="1">
    <citation type="submission" date="2019-11" db="EMBL/GenBank/DDBJ databases">
        <title>Gordonia sp. nov., a novel actinobacterium isolated from mangrove soil in Hainan.</title>
        <authorList>
            <person name="Huang X."/>
            <person name="Xie Y."/>
            <person name="Chu X."/>
            <person name="Xiao K."/>
        </authorList>
    </citation>
    <scope>NUCLEOTIDE SEQUENCE [LARGE SCALE GENOMIC DNA]</scope>
    <source>
        <strain evidence="1 2">HNM0687</strain>
    </source>
</reference>
<dbReference type="EMBL" id="WMBR01000008">
    <property type="protein sequence ID" value="MXP24014.1"/>
    <property type="molecule type" value="Genomic_DNA"/>
</dbReference>